<keyword evidence="5 9" id="KW-0805">Transcription regulation</keyword>
<sequence>MSDGVSPAQKSDPKDLSPDKLEKLLAKKTETEEVLNLLEDQLYKFEGDLLKNSFYGSILSGWNRPAFSIVPSRAQPSILKRSFQEDERILSRSSVDFMKRRRREAGDQENRLHPAPGRVQKMNTSVGKNGGNNNRSNVCVIKAEPRSPSPEYRKSKFR</sequence>
<dbReference type="GO" id="GO:0006325">
    <property type="term" value="P:chromatin organization"/>
    <property type="evidence" value="ECO:0007669"/>
    <property type="project" value="UniProtKB-KW"/>
</dbReference>
<comment type="caution">
    <text evidence="11">The sequence shown here is derived from an EMBL/GenBank/DDBJ whole genome shotgun (WGS) entry which is preliminary data.</text>
</comment>
<evidence type="ECO:0000256" key="10">
    <source>
        <dbReference type="SAM" id="MobiDB-lite"/>
    </source>
</evidence>
<organism evidence="11 12">
    <name type="scientific">Trichostrongylus colubriformis</name>
    <name type="common">Black scour worm</name>
    <dbReference type="NCBI Taxonomy" id="6319"/>
    <lineage>
        <taxon>Eukaryota</taxon>
        <taxon>Metazoa</taxon>
        <taxon>Ecdysozoa</taxon>
        <taxon>Nematoda</taxon>
        <taxon>Chromadorea</taxon>
        <taxon>Rhabditida</taxon>
        <taxon>Rhabditina</taxon>
        <taxon>Rhabditomorpha</taxon>
        <taxon>Strongyloidea</taxon>
        <taxon>Trichostrongylidae</taxon>
        <taxon>Trichostrongylus</taxon>
    </lineage>
</organism>
<dbReference type="EMBL" id="WIXE01013425">
    <property type="protein sequence ID" value="KAK5975126.1"/>
    <property type="molecule type" value="Genomic_DNA"/>
</dbReference>
<comment type="similarity">
    <text evidence="2 9">Belongs to the EAF6 family.</text>
</comment>
<feature type="compositionally biased region" description="Basic and acidic residues" evidence="10">
    <location>
        <begin position="11"/>
        <end position="20"/>
    </location>
</feature>
<protein>
    <recommendedName>
        <fullName evidence="3">Chromatin modification-related protein MEAF6</fullName>
    </recommendedName>
</protein>
<evidence type="ECO:0000256" key="2">
    <source>
        <dbReference type="ARBA" id="ARBA00010916"/>
    </source>
</evidence>
<evidence type="ECO:0000313" key="12">
    <source>
        <dbReference type="Proteomes" id="UP001331761"/>
    </source>
</evidence>
<dbReference type="AlphaFoldDB" id="A0AAN8F8V8"/>
<keyword evidence="6" id="KW-0175">Coiled coil</keyword>
<name>A0AAN8F8V8_TRICO</name>
<dbReference type="InterPro" id="IPR015418">
    <property type="entry name" value="Eaf6"/>
</dbReference>
<comment type="subcellular location">
    <subcellularLocation>
        <location evidence="1">Nucleus</location>
    </subcellularLocation>
</comment>
<keyword evidence="4" id="KW-0156">Chromatin regulator</keyword>
<evidence type="ECO:0000256" key="5">
    <source>
        <dbReference type="ARBA" id="ARBA00023015"/>
    </source>
</evidence>
<keyword evidence="7 9" id="KW-0804">Transcription</keyword>
<dbReference type="GO" id="GO:0000123">
    <property type="term" value="C:histone acetyltransferase complex"/>
    <property type="evidence" value="ECO:0007669"/>
    <property type="project" value="InterPro"/>
</dbReference>
<proteinExistence type="inferred from homology"/>
<dbReference type="GO" id="GO:0005634">
    <property type="term" value="C:nucleus"/>
    <property type="evidence" value="ECO:0007669"/>
    <property type="project" value="UniProtKB-SubCell"/>
</dbReference>
<accession>A0AAN8F8V8</accession>
<dbReference type="Proteomes" id="UP001331761">
    <property type="component" value="Unassembled WGS sequence"/>
</dbReference>
<evidence type="ECO:0000256" key="9">
    <source>
        <dbReference type="RuleBase" id="RU368022"/>
    </source>
</evidence>
<feature type="compositionally biased region" description="Polar residues" evidence="10">
    <location>
        <begin position="121"/>
        <end position="137"/>
    </location>
</feature>
<evidence type="ECO:0000256" key="6">
    <source>
        <dbReference type="ARBA" id="ARBA00023054"/>
    </source>
</evidence>
<evidence type="ECO:0000256" key="8">
    <source>
        <dbReference type="ARBA" id="ARBA00023242"/>
    </source>
</evidence>
<gene>
    <name evidence="11" type="ORF">GCK32_007791</name>
</gene>
<evidence type="ECO:0000256" key="4">
    <source>
        <dbReference type="ARBA" id="ARBA00022853"/>
    </source>
</evidence>
<feature type="region of interest" description="Disordered" evidence="10">
    <location>
        <begin position="1"/>
        <end position="20"/>
    </location>
</feature>
<dbReference type="PANTHER" id="PTHR13476">
    <property type="entry name" value="CHROMATIN MODIFICATION-RELATED PROTEIN MEAF6"/>
    <property type="match status" value="1"/>
</dbReference>
<evidence type="ECO:0000313" key="11">
    <source>
        <dbReference type="EMBL" id="KAK5975126.1"/>
    </source>
</evidence>
<dbReference type="Pfam" id="PF09340">
    <property type="entry name" value="NuA4"/>
    <property type="match status" value="1"/>
</dbReference>
<reference evidence="11 12" key="1">
    <citation type="submission" date="2019-10" db="EMBL/GenBank/DDBJ databases">
        <title>Assembly and Annotation for the nematode Trichostrongylus colubriformis.</title>
        <authorList>
            <person name="Martin J."/>
        </authorList>
    </citation>
    <scope>NUCLEOTIDE SEQUENCE [LARGE SCALE GENOMIC DNA]</scope>
    <source>
        <strain evidence="11">G859</strain>
        <tissue evidence="11">Whole worm</tissue>
    </source>
</reference>
<evidence type="ECO:0000256" key="7">
    <source>
        <dbReference type="ARBA" id="ARBA00023163"/>
    </source>
</evidence>
<keyword evidence="12" id="KW-1185">Reference proteome</keyword>
<evidence type="ECO:0000256" key="1">
    <source>
        <dbReference type="ARBA" id="ARBA00004123"/>
    </source>
</evidence>
<keyword evidence="8" id="KW-0539">Nucleus</keyword>
<evidence type="ECO:0000256" key="3">
    <source>
        <dbReference type="ARBA" id="ARBA00019141"/>
    </source>
</evidence>
<feature type="region of interest" description="Disordered" evidence="10">
    <location>
        <begin position="102"/>
        <end position="158"/>
    </location>
</feature>